<name>A0A6G1W931_9PSED</name>
<dbReference type="AlphaFoldDB" id="A0A6G1W931"/>
<evidence type="ECO:0000313" key="4">
    <source>
        <dbReference type="Proteomes" id="UP000443000"/>
    </source>
</evidence>
<organism evidence="3 4">
    <name type="scientific">Pseudomonas helleri</name>
    <dbReference type="NCBI Taxonomy" id="1608996"/>
    <lineage>
        <taxon>Bacteria</taxon>
        <taxon>Pseudomonadati</taxon>
        <taxon>Pseudomonadota</taxon>
        <taxon>Gammaproteobacteria</taxon>
        <taxon>Pseudomonadales</taxon>
        <taxon>Pseudomonadaceae</taxon>
        <taxon>Pseudomonas</taxon>
    </lineage>
</organism>
<sequence length="150" mass="16707">MTKPDLTTALRAIEPATKAGKLREVMPIIEQQLKAGVTRQAILDVLEDQGIVLTLQTLKSYLYRYRKTVQAGTVEAPKNEPKPQSVARGLDEKSVSVSYDTDTQDEEPTAPMVHLGPNQLSQLMNPGDDQNASDLDRYENAARTQKRTRK</sequence>
<dbReference type="Proteomes" id="UP000713985">
    <property type="component" value="Unassembled WGS sequence"/>
</dbReference>
<dbReference type="Proteomes" id="UP000443000">
    <property type="component" value="Unassembled WGS sequence"/>
</dbReference>
<gene>
    <name evidence="3" type="ORF">GHN41_21135</name>
    <name evidence="2" type="ORF">GHN94_17165</name>
</gene>
<evidence type="ECO:0000313" key="5">
    <source>
        <dbReference type="Proteomes" id="UP000713985"/>
    </source>
</evidence>
<dbReference type="OrthoDB" id="367299at2"/>
<feature type="region of interest" description="Disordered" evidence="1">
    <location>
        <begin position="72"/>
        <end position="150"/>
    </location>
</feature>
<dbReference type="EMBL" id="WIVT01000038">
    <property type="protein sequence ID" value="MQU18932.1"/>
    <property type="molecule type" value="Genomic_DNA"/>
</dbReference>
<reference evidence="4 5" key="1">
    <citation type="submission" date="2019-10" db="EMBL/GenBank/DDBJ databases">
        <title>Evaluation of single-gene subtyping targets for Pseudomonas.</title>
        <authorList>
            <person name="Reichler S.J."/>
            <person name="Orsi R.H."/>
            <person name="Wiedmann M."/>
            <person name="Martin N.H."/>
            <person name="Murphy S.I."/>
        </authorList>
    </citation>
    <scope>NUCLEOTIDE SEQUENCE [LARGE SCALE GENOMIC DNA]</scope>
    <source>
        <strain evidence="2 5">FSL R10-0802</strain>
        <strain evidence="3 4">FSL R10-1594</strain>
    </source>
</reference>
<evidence type="ECO:0000256" key="1">
    <source>
        <dbReference type="SAM" id="MobiDB-lite"/>
    </source>
</evidence>
<evidence type="ECO:0000313" key="3">
    <source>
        <dbReference type="EMBL" id="MQU18932.1"/>
    </source>
</evidence>
<dbReference type="RefSeq" id="WP_153405597.1">
    <property type="nucleotide sequence ID" value="NZ_WIVT01000038.1"/>
</dbReference>
<accession>A0A6G1W931</accession>
<protein>
    <submittedName>
        <fullName evidence="3">TraD protein</fullName>
    </submittedName>
</protein>
<comment type="caution">
    <text evidence="3">The sequence shown here is derived from an EMBL/GenBank/DDBJ whole genome shotgun (WGS) entry which is preliminary data.</text>
</comment>
<proteinExistence type="predicted"/>
<feature type="compositionally biased region" description="Polar residues" evidence="1">
    <location>
        <begin position="118"/>
        <end position="133"/>
    </location>
</feature>
<keyword evidence="5" id="KW-1185">Reference proteome</keyword>
<evidence type="ECO:0000313" key="2">
    <source>
        <dbReference type="EMBL" id="MQT27544.1"/>
    </source>
</evidence>
<dbReference type="EMBL" id="WIWP01000036">
    <property type="protein sequence ID" value="MQT27544.1"/>
    <property type="molecule type" value="Genomic_DNA"/>
</dbReference>